<gene>
    <name evidence="1" type="ORF">KGMB02408_15410</name>
</gene>
<evidence type="ECO:0008006" key="3">
    <source>
        <dbReference type="Google" id="ProtNLM"/>
    </source>
</evidence>
<accession>A0A401LSQ9</accession>
<name>A0A401LSQ9_9BACE</name>
<dbReference type="RefSeq" id="WP_125040765.1">
    <property type="nucleotide sequence ID" value="NZ_BHWB01000003.1"/>
</dbReference>
<dbReference type="OrthoDB" id="1032271at2"/>
<evidence type="ECO:0000313" key="2">
    <source>
        <dbReference type="Proteomes" id="UP000288079"/>
    </source>
</evidence>
<dbReference type="EMBL" id="BHWB01000003">
    <property type="protein sequence ID" value="GCB34596.1"/>
    <property type="molecule type" value="Genomic_DNA"/>
</dbReference>
<dbReference type="PROSITE" id="PS00018">
    <property type="entry name" value="EF_HAND_1"/>
    <property type="match status" value="1"/>
</dbReference>
<reference evidence="1 2" key="1">
    <citation type="submission" date="2018-10" db="EMBL/GenBank/DDBJ databases">
        <title>Draft Genome Sequence of Bacteroides sp. KCTC 15687.</title>
        <authorList>
            <person name="Yu S.Y."/>
            <person name="Kim J.S."/>
            <person name="Oh B.S."/>
            <person name="Park S.H."/>
            <person name="Kang S.W."/>
            <person name="Park J.E."/>
            <person name="Choi S.H."/>
            <person name="Han K.I."/>
            <person name="Lee K.C."/>
            <person name="Eom M.K."/>
            <person name="Suh M.K."/>
            <person name="Lee D.H."/>
            <person name="Yoon H."/>
            <person name="Kim B."/>
            <person name="Yang S.J."/>
            <person name="Lee J.S."/>
            <person name="Lee J.H."/>
        </authorList>
    </citation>
    <scope>NUCLEOTIDE SEQUENCE [LARGE SCALE GENOMIC DNA]</scope>
    <source>
        <strain evidence="1 2">KCTC 15687</strain>
    </source>
</reference>
<proteinExistence type="predicted"/>
<evidence type="ECO:0000313" key="1">
    <source>
        <dbReference type="EMBL" id="GCB34596.1"/>
    </source>
</evidence>
<dbReference type="AlphaFoldDB" id="A0A401LSQ9"/>
<protein>
    <recommendedName>
        <fullName evidence="3">TonB-dependent receptor-like beta-barrel domain-containing protein</fullName>
    </recommendedName>
</protein>
<dbReference type="Proteomes" id="UP000288079">
    <property type="component" value="Unassembled WGS sequence"/>
</dbReference>
<organism evidence="1 2">
    <name type="scientific">Bacteroides faecalis</name>
    <dbReference type="NCBI Taxonomy" id="2447885"/>
    <lineage>
        <taxon>Bacteria</taxon>
        <taxon>Pseudomonadati</taxon>
        <taxon>Bacteroidota</taxon>
        <taxon>Bacteroidia</taxon>
        <taxon>Bacteroidales</taxon>
        <taxon>Bacteroidaceae</taxon>
        <taxon>Bacteroides</taxon>
    </lineage>
</organism>
<sequence length="277" mass="31998">MKSHGFELAADYNKYFNKDFWATIRGTFTFAKNKATVYEEPNYPKDTYYRSRIGYPWNTMWGLLAERLFIDEDDVLNSPKQFGDYMAGDIKYRDINNDGVINDNDLVPMGYPTEPEVNYGFGFTVGYKDFDISAFFSGIARTSFMINPANITPFITNGNKVSGLLDVVAKDHWSEENRNPYAFFPRLSTSQISNNNRNSTWWLRNGSFFKLSSLEIGYEPKGKWVKQKLLIEGFRLYASGSNLFKISKFKMWDAEMKGEGMGYPLQRVFNLGLQLSF</sequence>
<dbReference type="InterPro" id="IPR018247">
    <property type="entry name" value="EF_Hand_1_Ca_BS"/>
</dbReference>
<dbReference type="SUPFAM" id="SSF56935">
    <property type="entry name" value="Porins"/>
    <property type="match status" value="1"/>
</dbReference>
<comment type="caution">
    <text evidence="1">The sequence shown here is derived from an EMBL/GenBank/DDBJ whole genome shotgun (WGS) entry which is preliminary data.</text>
</comment>
<keyword evidence="2" id="KW-1185">Reference proteome</keyword>